<dbReference type="Pfam" id="PF00765">
    <property type="entry name" value="Autoind_synth"/>
    <property type="match status" value="1"/>
</dbReference>
<evidence type="ECO:0000256" key="6">
    <source>
        <dbReference type="RuleBase" id="RU361135"/>
    </source>
</evidence>
<evidence type="ECO:0000313" key="7">
    <source>
        <dbReference type="EMBL" id="MDE8652312.1"/>
    </source>
</evidence>
<keyword evidence="1 5" id="KW-0673">Quorum sensing</keyword>
<comment type="catalytic activity">
    <reaction evidence="6">
        <text>a fatty acyl-[ACP] + S-adenosyl-L-methionine = an N-acyl-L-homoserine lactone + S-methyl-5'-thioadenosine + holo-[ACP] + H(+)</text>
        <dbReference type="Rhea" id="RHEA:10096"/>
        <dbReference type="Rhea" id="RHEA-COMP:9685"/>
        <dbReference type="Rhea" id="RHEA-COMP:14125"/>
        <dbReference type="ChEBI" id="CHEBI:15378"/>
        <dbReference type="ChEBI" id="CHEBI:17509"/>
        <dbReference type="ChEBI" id="CHEBI:55474"/>
        <dbReference type="ChEBI" id="CHEBI:59789"/>
        <dbReference type="ChEBI" id="CHEBI:64479"/>
        <dbReference type="ChEBI" id="CHEBI:138651"/>
        <dbReference type="EC" id="2.3.1.184"/>
    </reaction>
</comment>
<evidence type="ECO:0000256" key="1">
    <source>
        <dbReference type="ARBA" id="ARBA00022654"/>
    </source>
</evidence>
<evidence type="ECO:0000256" key="3">
    <source>
        <dbReference type="ARBA" id="ARBA00022691"/>
    </source>
</evidence>
<name>A0ABT5WQJ4_9SPHN</name>
<dbReference type="Gene3D" id="3.40.630.30">
    <property type="match status" value="1"/>
</dbReference>
<keyword evidence="2 6" id="KW-0808">Transferase</keyword>
<organism evidence="7 8">
    <name type="scientific">Novosphingobium album</name>
    <name type="common">ex Liu et al. 2023</name>
    <dbReference type="NCBI Taxonomy" id="3031130"/>
    <lineage>
        <taxon>Bacteria</taxon>
        <taxon>Pseudomonadati</taxon>
        <taxon>Pseudomonadota</taxon>
        <taxon>Alphaproteobacteria</taxon>
        <taxon>Sphingomonadales</taxon>
        <taxon>Sphingomonadaceae</taxon>
        <taxon>Novosphingobium</taxon>
    </lineage>
</organism>
<dbReference type="PANTHER" id="PTHR39322">
    <property type="entry name" value="ACYL-HOMOSERINE-LACTONE SYNTHASE"/>
    <property type="match status" value="1"/>
</dbReference>
<keyword evidence="4 5" id="KW-0071">Autoinducer synthesis</keyword>
<dbReference type="PROSITE" id="PS51187">
    <property type="entry name" value="AUTOINDUCER_SYNTH_2"/>
    <property type="match status" value="1"/>
</dbReference>
<gene>
    <name evidence="7" type="ORF">PYV00_11410</name>
</gene>
<evidence type="ECO:0000256" key="2">
    <source>
        <dbReference type="ARBA" id="ARBA00022679"/>
    </source>
</evidence>
<protein>
    <recommendedName>
        <fullName evidence="6">Acyl-homoserine-lactone synthase</fullName>
        <ecNumber evidence="6">2.3.1.184</ecNumber>
    </recommendedName>
    <alternativeName>
        <fullName evidence="6">Autoinducer synthesis protein</fullName>
    </alternativeName>
</protein>
<keyword evidence="8" id="KW-1185">Reference proteome</keyword>
<dbReference type="PANTHER" id="PTHR39322:SF1">
    <property type="entry name" value="ISOVALERYL-HOMOSERINE LACTONE SYNTHASE"/>
    <property type="match status" value="1"/>
</dbReference>
<comment type="caution">
    <text evidence="7">The sequence shown here is derived from an EMBL/GenBank/DDBJ whole genome shotgun (WGS) entry which is preliminary data.</text>
</comment>
<reference evidence="7 8" key="1">
    <citation type="submission" date="2023-03" db="EMBL/GenBank/DDBJ databases">
        <title>NovoSphingobium album sp. nov. isolated from polycyclic aromatic hydrocarbons- and heavy-metal polluted soil.</title>
        <authorList>
            <person name="Liu Z."/>
            <person name="Wang K."/>
        </authorList>
    </citation>
    <scope>NUCLEOTIDE SEQUENCE [LARGE SCALE GENOMIC DNA]</scope>
    <source>
        <strain evidence="7 8">H3SJ31-1</strain>
    </source>
</reference>
<accession>A0ABT5WQJ4</accession>
<keyword evidence="3 6" id="KW-0949">S-adenosyl-L-methionine</keyword>
<dbReference type="InterPro" id="IPR001690">
    <property type="entry name" value="Autoind_synthase"/>
</dbReference>
<dbReference type="PRINTS" id="PR01549">
    <property type="entry name" value="AUTOINDCRSYN"/>
</dbReference>
<comment type="similarity">
    <text evidence="5 6">Belongs to the autoinducer synthase family.</text>
</comment>
<dbReference type="EMBL" id="JARESE010000035">
    <property type="protein sequence ID" value="MDE8652312.1"/>
    <property type="molecule type" value="Genomic_DNA"/>
</dbReference>
<dbReference type="SUPFAM" id="SSF55729">
    <property type="entry name" value="Acyl-CoA N-acyltransferases (Nat)"/>
    <property type="match status" value="1"/>
</dbReference>
<proteinExistence type="inferred from homology"/>
<dbReference type="InterPro" id="IPR016181">
    <property type="entry name" value="Acyl_CoA_acyltransferase"/>
</dbReference>
<sequence>MIHVFEGAEQPGCHPLFDAMYRDRKRIFVDLRRWDVPVIDGEFEVDQFDSPHSVYCIATDNDGRHRGSIRLLPSDRPHILGNLFPDLCDGPVPTGPNILELTRGCVSPSLPAAERRQVRNALTTAVVEYALQRGIDRYTCIADSGWLHEIR</sequence>
<evidence type="ECO:0000313" key="8">
    <source>
        <dbReference type="Proteomes" id="UP001216253"/>
    </source>
</evidence>
<evidence type="ECO:0000256" key="5">
    <source>
        <dbReference type="PROSITE-ProRule" id="PRU00533"/>
    </source>
</evidence>
<dbReference type="Proteomes" id="UP001216253">
    <property type="component" value="Unassembled WGS sequence"/>
</dbReference>
<dbReference type="EC" id="2.3.1.184" evidence="6"/>
<dbReference type="RefSeq" id="WP_275228397.1">
    <property type="nucleotide sequence ID" value="NZ_JARESE010000035.1"/>
</dbReference>
<evidence type="ECO:0000256" key="4">
    <source>
        <dbReference type="ARBA" id="ARBA00022929"/>
    </source>
</evidence>